<feature type="transmembrane region" description="Helical" evidence="1">
    <location>
        <begin position="106"/>
        <end position="123"/>
    </location>
</feature>
<evidence type="ECO:0008006" key="4">
    <source>
        <dbReference type="Google" id="ProtNLM"/>
    </source>
</evidence>
<organism evidence="2 3">
    <name type="scientific">Roseimaritima multifibrata</name>
    <dbReference type="NCBI Taxonomy" id="1930274"/>
    <lineage>
        <taxon>Bacteria</taxon>
        <taxon>Pseudomonadati</taxon>
        <taxon>Planctomycetota</taxon>
        <taxon>Planctomycetia</taxon>
        <taxon>Pirellulales</taxon>
        <taxon>Pirellulaceae</taxon>
        <taxon>Roseimaritima</taxon>
    </lineage>
</organism>
<feature type="transmembrane region" description="Helical" evidence="1">
    <location>
        <begin position="176"/>
        <end position="200"/>
    </location>
</feature>
<evidence type="ECO:0000313" key="2">
    <source>
        <dbReference type="EMBL" id="QDS96034.1"/>
    </source>
</evidence>
<sequence length="239" mass="26355">MHRKFITRLCGDGSQPIAVPQRLNQWIGGAFAIGSVCFAFASLLLLFPSLAGSFAKELNIGGIYFLGSIPFTFAAGLQLFQAANADAATEPSNRRRVLFGWRPHEIGWLSCALQFGGTILFNFNTFDAMLTSLDWLQQDVVVWAPDFFGSILFLASGYLAFVEVCHAHWAFRPRSWAWWLNFINLLGCISFMISACFAFVPPGLPNQTVVMLATLFTLLGAVCFFIGALMTLQESPESS</sequence>
<name>A0A517MMC8_9BACT</name>
<keyword evidence="1" id="KW-0472">Membrane</keyword>
<dbReference type="EMBL" id="CP036262">
    <property type="protein sequence ID" value="QDS96034.1"/>
    <property type="molecule type" value="Genomic_DNA"/>
</dbReference>
<accession>A0A517MMC8</accession>
<dbReference type="AlphaFoldDB" id="A0A517MMC8"/>
<evidence type="ECO:0000256" key="1">
    <source>
        <dbReference type="SAM" id="Phobius"/>
    </source>
</evidence>
<feature type="transmembrane region" description="Helical" evidence="1">
    <location>
        <begin position="212"/>
        <end position="232"/>
    </location>
</feature>
<keyword evidence="1" id="KW-1133">Transmembrane helix</keyword>
<gene>
    <name evidence="2" type="ORF">FF011L_48380</name>
</gene>
<feature type="transmembrane region" description="Helical" evidence="1">
    <location>
        <begin position="143"/>
        <end position="164"/>
    </location>
</feature>
<feature type="transmembrane region" description="Helical" evidence="1">
    <location>
        <begin position="63"/>
        <end position="85"/>
    </location>
</feature>
<dbReference type="KEGG" id="rml:FF011L_48380"/>
<feature type="transmembrane region" description="Helical" evidence="1">
    <location>
        <begin position="26"/>
        <end position="51"/>
    </location>
</feature>
<protein>
    <recommendedName>
        <fullName evidence="4">YrhK domain-containing protein</fullName>
    </recommendedName>
</protein>
<proteinExistence type="predicted"/>
<reference evidence="2 3" key="1">
    <citation type="submission" date="2019-02" db="EMBL/GenBank/DDBJ databases">
        <title>Deep-cultivation of Planctomycetes and their phenomic and genomic characterization uncovers novel biology.</title>
        <authorList>
            <person name="Wiegand S."/>
            <person name="Jogler M."/>
            <person name="Boedeker C."/>
            <person name="Pinto D."/>
            <person name="Vollmers J."/>
            <person name="Rivas-Marin E."/>
            <person name="Kohn T."/>
            <person name="Peeters S.H."/>
            <person name="Heuer A."/>
            <person name="Rast P."/>
            <person name="Oberbeckmann S."/>
            <person name="Bunk B."/>
            <person name="Jeske O."/>
            <person name="Meyerdierks A."/>
            <person name="Storesund J.E."/>
            <person name="Kallscheuer N."/>
            <person name="Luecker S."/>
            <person name="Lage O.M."/>
            <person name="Pohl T."/>
            <person name="Merkel B.J."/>
            <person name="Hornburger P."/>
            <person name="Mueller R.-W."/>
            <person name="Bruemmer F."/>
            <person name="Labrenz M."/>
            <person name="Spormann A.M."/>
            <person name="Op den Camp H."/>
            <person name="Overmann J."/>
            <person name="Amann R."/>
            <person name="Jetten M.S.M."/>
            <person name="Mascher T."/>
            <person name="Medema M.H."/>
            <person name="Devos D.P."/>
            <person name="Kaster A.-K."/>
            <person name="Ovreas L."/>
            <person name="Rohde M."/>
            <person name="Galperin M.Y."/>
            <person name="Jogler C."/>
        </authorList>
    </citation>
    <scope>NUCLEOTIDE SEQUENCE [LARGE SCALE GENOMIC DNA]</scope>
    <source>
        <strain evidence="2 3">FF011L</strain>
    </source>
</reference>
<keyword evidence="1" id="KW-0812">Transmembrane</keyword>
<evidence type="ECO:0000313" key="3">
    <source>
        <dbReference type="Proteomes" id="UP000320672"/>
    </source>
</evidence>
<dbReference type="Proteomes" id="UP000320672">
    <property type="component" value="Chromosome"/>
</dbReference>
<keyword evidence="3" id="KW-1185">Reference proteome</keyword>